<keyword evidence="3" id="KW-1185">Reference proteome</keyword>
<keyword evidence="1" id="KW-0472">Membrane</keyword>
<name>A0ABM7XD69_9BACT</name>
<sequence length="217" mass="22837">MFFTALAILLSLWMLVKHGRRAVLVLAPSLVRVSADPAAPPRTPAQVAAGEALRALGFERLGARAERSPLRGLDLPSDAWVHRGVGAYADVLALSPRGGGPAYAYFLSGFDDGALVLTANHARLPQSGPAVLAGGLPGATLDGAWRAHQVAVARLAAAHGPPRADGLAARGDLARRWYRGPGRAELRRMFGMSLVSALVALLLFVGSVNLFMRALMH</sequence>
<dbReference type="EMBL" id="AP025592">
    <property type="protein sequence ID" value="BDG09756.1"/>
    <property type="molecule type" value="Genomic_DNA"/>
</dbReference>
<evidence type="ECO:0000256" key="1">
    <source>
        <dbReference type="SAM" id="Phobius"/>
    </source>
</evidence>
<keyword evidence="1" id="KW-1133">Transmembrane helix</keyword>
<protein>
    <submittedName>
        <fullName evidence="2">Uncharacterized protein</fullName>
    </submittedName>
</protein>
<proteinExistence type="predicted"/>
<gene>
    <name evidence="2" type="ORF">AMPC_28690</name>
</gene>
<dbReference type="RefSeq" id="WP_248342059.1">
    <property type="nucleotide sequence ID" value="NZ_AP025592.1"/>
</dbReference>
<keyword evidence="1" id="KW-0812">Transmembrane</keyword>
<accession>A0ABM7XD69</accession>
<reference evidence="3" key="1">
    <citation type="journal article" date="2022" name="Int. J. Syst. Evol. Microbiol.">
        <title>Anaeromyxobacter oryzae sp. nov., Anaeromyxobacter diazotrophicus sp. nov. and Anaeromyxobacter paludicola sp. nov., isolated from paddy soils.</title>
        <authorList>
            <person name="Itoh H."/>
            <person name="Xu Z."/>
            <person name="Mise K."/>
            <person name="Masuda Y."/>
            <person name="Ushijima N."/>
            <person name="Hayakawa C."/>
            <person name="Shiratori Y."/>
            <person name="Senoo K."/>
        </authorList>
    </citation>
    <scope>NUCLEOTIDE SEQUENCE [LARGE SCALE GENOMIC DNA]</scope>
    <source>
        <strain evidence="3">Red630</strain>
    </source>
</reference>
<evidence type="ECO:0000313" key="2">
    <source>
        <dbReference type="EMBL" id="BDG09756.1"/>
    </source>
</evidence>
<evidence type="ECO:0000313" key="3">
    <source>
        <dbReference type="Proteomes" id="UP001162734"/>
    </source>
</evidence>
<organism evidence="2 3">
    <name type="scientific">Anaeromyxobacter paludicola</name>
    <dbReference type="NCBI Taxonomy" id="2918171"/>
    <lineage>
        <taxon>Bacteria</taxon>
        <taxon>Pseudomonadati</taxon>
        <taxon>Myxococcota</taxon>
        <taxon>Myxococcia</taxon>
        <taxon>Myxococcales</taxon>
        <taxon>Cystobacterineae</taxon>
        <taxon>Anaeromyxobacteraceae</taxon>
        <taxon>Anaeromyxobacter</taxon>
    </lineage>
</organism>
<dbReference type="Proteomes" id="UP001162734">
    <property type="component" value="Chromosome"/>
</dbReference>
<feature type="transmembrane region" description="Helical" evidence="1">
    <location>
        <begin position="189"/>
        <end position="212"/>
    </location>
</feature>